<evidence type="ECO:0000313" key="1">
    <source>
        <dbReference type="EMBL" id="TKR70886.1"/>
    </source>
</evidence>
<dbReference type="AlphaFoldDB" id="A0A4U5MMY4"/>
<reference evidence="1 2" key="2">
    <citation type="journal article" date="2019" name="G3 (Bethesda)">
        <title>Hybrid Assembly of the Genome of the Entomopathogenic Nematode Steinernema carpocapsae Identifies the X-Chromosome.</title>
        <authorList>
            <person name="Serra L."/>
            <person name="Macchietto M."/>
            <person name="Macias-Munoz A."/>
            <person name="McGill C.J."/>
            <person name="Rodriguez I.M."/>
            <person name="Rodriguez B."/>
            <person name="Murad R."/>
            <person name="Mortazavi A."/>
        </authorList>
    </citation>
    <scope>NUCLEOTIDE SEQUENCE [LARGE SCALE GENOMIC DNA]</scope>
    <source>
        <strain evidence="1 2">ALL</strain>
    </source>
</reference>
<evidence type="ECO:0000313" key="2">
    <source>
        <dbReference type="Proteomes" id="UP000298663"/>
    </source>
</evidence>
<reference evidence="1 2" key="1">
    <citation type="journal article" date="2015" name="Genome Biol.">
        <title>Comparative genomics of Steinernema reveals deeply conserved gene regulatory networks.</title>
        <authorList>
            <person name="Dillman A.R."/>
            <person name="Macchietto M."/>
            <person name="Porter C.F."/>
            <person name="Rogers A."/>
            <person name="Williams B."/>
            <person name="Antoshechkin I."/>
            <person name="Lee M.M."/>
            <person name="Goodwin Z."/>
            <person name="Lu X."/>
            <person name="Lewis E.E."/>
            <person name="Goodrich-Blair H."/>
            <person name="Stock S.P."/>
            <person name="Adams B.J."/>
            <person name="Sternberg P.W."/>
            <person name="Mortazavi A."/>
        </authorList>
    </citation>
    <scope>NUCLEOTIDE SEQUENCE [LARGE SCALE GENOMIC DNA]</scope>
    <source>
        <strain evidence="1 2">ALL</strain>
    </source>
</reference>
<organism evidence="1 2">
    <name type="scientific">Steinernema carpocapsae</name>
    <name type="common">Entomopathogenic nematode</name>
    <dbReference type="NCBI Taxonomy" id="34508"/>
    <lineage>
        <taxon>Eukaryota</taxon>
        <taxon>Metazoa</taxon>
        <taxon>Ecdysozoa</taxon>
        <taxon>Nematoda</taxon>
        <taxon>Chromadorea</taxon>
        <taxon>Rhabditida</taxon>
        <taxon>Tylenchina</taxon>
        <taxon>Panagrolaimomorpha</taxon>
        <taxon>Strongyloidoidea</taxon>
        <taxon>Steinernematidae</taxon>
        <taxon>Steinernema</taxon>
    </lineage>
</organism>
<dbReference type="Proteomes" id="UP000298663">
    <property type="component" value="Unassembled WGS sequence"/>
</dbReference>
<gene>
    <name evidence="1" type="ORF">L596_022850</name>
</gene>
<accession>A0A4U5MMY4</accession>
<keyword evidence="2" id="KW-1185">Reference proteome</keyword>
<name>A0A4U5MMY4_STECR</name>
<proteinExistence type="predicted"/>
<sequence>MLEQHISSTLIIPRVQDYKAHEVEKEWKKIKMSLKEAHLHLQAQLFHCFEEPIIGRLIRFSYVWTMTTILLLFLTKLDI</sequence>
<protein>
    <submittedName>
        <fullName evidence="1">Uncharacterized protein</fullName>
    </submittedName>
</protein>
<dbReference type="EMBL" id="AZBU02000007">
    <property type="protein sequence ID" value="TKR70886.1"/>
    <property type="molecule type" value="Genomic_DNA"/>
</dbReference>
<comment type="caution">
    <text evidence="1">The sequence shown here is derived from an EMBL/GenBank/DDBJ whole genome shotgun (WGS) entry which is preliminary data.</text>
</comment>